<evidence type="ECO:0000256" key="1">
    <source>
        <dbReference type="SAM" id="MobiDB-lite"/>
    </source>
</evidence>
<dbReference type="Proteomes" id="UP001165121">
    <property type="component" value="Unassembled WGS sequence"/>
</dbReference>
<accession>A0A9W7CX29</accession>
<reference evidence="2" key="1">
    <citation type="submission" date="2023-04" db="EMBL/GenBank/DDBJ databases">
        <title>Phytophthora fragariaefolia NBRC 109709.</title>
        <authorList>
            <person name="Ichikawa N."/>
            <person name="Sato H."/>
            <person name="Tonouchi N."/>
        </authorList>
    </citation>
    <scope>NUCLEOTIDE SEQUENCE</scope>
    <source>
        <strain evidence="2">NBRC 109709</strain>
    </source>
</reference>
<feature type="compositionally biased region" description="Basic and acidic residues" evidence="1">
    <location>
        <begin position="97"/>
        <end position="118"/>
    </location>
</feature>
<organism evidence="2 3">
    <name type="scientific">Phytophthora fragariaefolia</name>
    <dbReference type="NCBI Taxonomy" id="1490495"/>
    <lineage>
        <taxon>Eukaryota</taxon>
        <taxon>Sar</taxon>
        <taxon>Stramenopiles</taxon>
        <taxon>Oomycota</taxon>
        <taxon>Peronosporomycetes</taxon>
        <taxon>Peronosporales</taxon>
        <taxon>Peronosporaceae</taxon>
        <taxon>Phytophthora</taxon>
    </lineage>
</organism>
<keyword evidence="3" id="KW-1185">Reference proteome</keyword>
<protein>
    <submittedName>
        <fullName evidence="2">Unnamed protein product</fullName>
    </submittedName>
</protein>
<evidence type="ECO:0000313" key="3">
    <source>
        <dbReference type="Proteomes" id="UP001165121"/>
    </source>
</evidence>
<evidence type="ECO:0000313" key="2">
    <source>
        <dbReference type="EMBL" id="GMF47018.1"/>
    </source>
</evidence>
<comment type="caution">
    <text evidence="2">The sequence shown here is derived from an EMBL/GenBank/DDBJ whole genome shotgun (WGS) entry which is preliminary data.</text>
</comment>
<dbReference type="EMBL" id="BSXT01002067">
    <property type="protein sequence ID" value="GMF47018.1"/>
    <property type="molecule type" value="Genomic_DNA"/>
</dbReference>
<name>A0A9W7CX29_9STRA</name>
<sequence>MLQPAYPTTKLRAKTADEVAAIVMILNHEIEVPMVPPFRTQSMTPGELAVFEEIFKALEYPIYAHLAPGQRFFDSMQKGVVLAQIYAAEEAAPAHKQKNDQKRDVKNRHRHEDAGDQDHLQRGVTAAKWVGWQMPLASRLLPLINYESAQERSKRTHELVMLDFFSFEVEVNKGELSSTCMYRLLPEGLGLNVPALTHTTTALSGILETQWQVRAQSVGYPIRIHGKGYVTTGRWK</sequence>
<proteinExistence type="predicted"/>
<dbReference type="AlphaFoldDB" id="A0A9W7CX29"/>
<feature type="region of interest" description="Disordered" evidence="1">
    <location>
        <begin position="93"/>
        <end position="118"/>
    </location>
</feature>
<gene>
    <name evidence="2" type="ORF">Pfra01_001756500</name>
</gene>